<keyword evidence="1" id="KW-0472">Membrane</keyword>
<name>A7NLC1_ROSCS</name>
<feature type="transmembrane region" description="Helical" evidence="1">
    <location>
        <begin position="6"/>
        <end position="26"/>
    </location>
</feature>
<dbReference type="AlphaFoldDB" id="A7NLC1"/>
<feature type="transmembrane region" description="Helical" evidence="1">
    <location>
        <begin position="233"/>
        <end position="252"/>
    </location>
</feature>
<gene>
    <name evidence="3" type="ordered locus">Rcas_2221</name>
</gene>
<dbReference type="OrthoDB" id="156358at2"/>
<organism evidence="3 4">
    <name type="scientific">Roseiflexus castenholzii (strain DSM 13941 / HLO8)</name>
    <dbReference type="NCBI Taxonomy" id="383372"/>
    <lineage>
        <taxon>Bacteria</taxon>
        <taxon>Bacillati</taxon>
        <taxon>Chloroflexota</taxon>
        <taxon>Chloroflexia</taxon>
        <taxon>Chloroflexales</taxon>
        <taxon>Roseiflexineae</taxon>
        <taxon>Roseiflexaceae</taxon>
        <taxon>Roseiflexus</taxon>
    </lineage>
</organism>
<evidence type="ECO:0000256" key="1">
    <source>
        <dbReference type="SAM" id="Phobius"/>
    </source>
</evidence>
<sequence length="254" mass="26602">MDLPLQTLALLLIVFIVIILTLLYHARALDRRRTFSRRPLPALEALRRGLGSGAETGRALHLSPGSGVIGARATTAETIAGLLAAERTATEAALSGIPVIASSGDAVAHLALRGTLRQAYQRAGLGQDYDAGNVQLLAQQDPMAYASGVVTLYGRQRLEASQLIGSFGYEVLLATEAGAQSGIPQVAGATTSTALPLIYLTADGTLIGEEIYAAEAYLSRAPEAHGRLLTHDALRTVTIVAIVALALWQSLIGL</sequence>
<dbReference type="Pfam" id="PF20539">
    <property type="entry name" value="DUF6754"/>
    <property type="match status" value="1"/>
</dbReference>
<dbReference type="RefSeq" id="WP_012120728.1">
    <property type="nucleotide sequence ID" value="NC_009767.1"/>
</dbReference>
<evidence type="ECO:0000259" key="2">
    <source>
        <dbReference type="Pfam" id="PF20539"/>
    </source>
</evidence>
<dbReference type="eggNOG" id="ENOG502ZASA">
    <property type="taxonomic scope" value="Bacteria"/>
</dbReference>
<feature type="domain" description="DUF6754" evidence="2">
    <location>
        <begin position="10"/>
        <end position="244"/>
    </location>
</feature>
<dbReference type="STRING" id="383372.Rcas_2221"/>
<reference evidence="3 4" key="1">
    <citation type="submission" date="2007-08" db="EMBL/GenBank/DDBJ databases">
        <title>Complete sequence of Roseiflexus castenholzii DSM 13941.</title>
        <authorList>
            <consortium name="US DOE Joint Genome Institute"/>
            <person name="Copeland A."/>
            <person name="Lucas S."/>
            <person name="Lapidus A."/>
            <person name="Barry K."/>
            <person name="Glavina del Rio T."/>
            <person name="Dalin E."/>
            <person name="Tice H."/>
            <person name="Pitluck S."/>
            <person name="Thompson L.S."/>
            <person name="Brettin T."/>
            <person name="Bruce D."/>
            <person name="Detter J.C."/>
            <person name="Han C."/>
            <person name="Tapia R."/>
            <person name="Schmutz J."/>
            <person name="Larimer F."/>
            <person name="Land M."/>
            <person name="Hauser L."/>
            <person name="Kyrpides N."/>
            <person name="Mikhailova N."/>
            <person name="Bryant D.A."/>
            <person name="Hanada S."/>
            <person name="Tsukatani Y."/>
            <person name="Richardson P."/>
        </authorList>
    </citation>
    <scope>NUCLEOTIDE SEQUENCE [LARGE SCALE GENOMIC DNA]</scope>
    <source>
        <strain evidence="4">DSM 13941 / HLO8</strain>
    </source>
</reference>
<dbReference type="HOGENOM" id="CLU_1052504_0_0_0"/>
<dbReference type="InterPro" id="IPR046642">
    <property type="entry name" value="DUF6754"/>
</dbReference>
<dbReference type="EMBL" id="CP000804">
    <property type="protein sequence ID" value="ABU58304.1"/>
    <property type="molecule type" value="Genomic_DNA"/>
</dbReference>
<evidence type="ECO:0000313" key="3">
    <source>
        <dbReference type="EMBL" id="ABU58304.1"/>
    </source>
</evidence>
<dbReference type="KEGG" id="rca:Rcas_2221"/>
<evidence type="ECO:0000313" key="4">
    <source>
        <dbReference type="Proteomes" id="UP000000263"/>
    </source>
</evidence>
<keyword evidence="4" id="KW-1185">Reference proteome</keyword>
<proteinExistence type="predicted"/>
<keyword evidence="1" id="KW-0812">Transmembrane</keyword>
<accession>A7NLC1</accession>
<keyword evidence="1" id="KW-1133">Transmembrane helix</keyword>
<dbReference type="Proteomes" id="UP000000263">
    <property type="component" value="Chromosome"/>
</dbReference>
<protein>
    <recommendedName>
        <fullName evidence="2">DUF6754 domain-containing protein</fullName>
    </recommendedName>
</protein>